<evidence type="ECO:0000313" key="2">
    <source>
        <dbReference type="EMBL" id="DAG04022.1"/>
    </source>
</evidence>
<evidence type="ECO:0000256" key="1">
    <source>
        <dbReference type="SAM" id="Phobius"/>
    </source>
</evidence>
<sequence length="118" mass="13528">MNELVEFFTVNGLHLTLIAILGIVILGALKYTCILKKLPEKYRHLIYLTISLGFSFIASAIYMKVHDNFDVKAYVALCGMIYALNQTFYNIFKITSLNKLVQNIADFIIDNVEKLFKK</sequence>
<feature type="transmembrane region" description="Helical" evidence="1">
    <location>
        <begin position="12"/>
        <end position="33"/>
    </location>
</feature>
<feature type="transmembrane region" description="Helical" evidence="1">
    <location>
        <begin position="71"/>
        <end position="92"/>
    </location>
</feature>
<feature type="transmembrane region" description="Helical" evidence="1">
    <location>
        <begin position="45"/>
        <end position="65"/>
    </location>
</feature>
<protein>
    <submittedName>
        <fullName evidence="2">Uncharacterized protein</fullName>
    </submittedName>
</protein>
<accession>A0A8S5VBD9</accession>
<dbReference type="EMBL" id="BK016237">
    <property type="protein sequence ID" value="DAG04022.1"/>
    <property type="molecule type" value="Genomic_DNA"/>
</dbReference>
<organism evidence="2">
    <name type="scientific">Myoviridae sp. ctbEa13</name>
    <dbReference type="NCBI Taxonomy" id="2825136"/>
    <lineage>
        <taxon>Viruses</taxon>
        <taxon>Duplodnaviria</taxon>
        <taxon>Heunggongvirae</taxon>
        <taxon>Uroviricota</taxon>
        <taxon>Caudoviricetes</taxon>
    </lineage>
</organism>
<keyword evidence="1" id="KW-0472">Membrane</keyword>
<proteinExistence type="predicted"/>
<keyword evidence="1" id="KW-0812">Transmembrane</keyword>
<reference evidence="2" key="1">
    <citation type="journal article" date="2021" name="Proc. Natl. Acad. Sci. U.S.A.">
        <title>A Catalog of Tens of Thousands of Viruses from Human Metagenomes Reveals Hidden Associations with Chronic Diseases.</title>
        <authorList>
            <person name="Tisza M.J."/>
            <person name="Buck C.B."/>
        </authorList>
    </citation>
    <scope>NUCLEOTIDE SEQUENCE</scope>
    <source>
        <strain evidence="2">CtbEa13</strain>
    </source>
</reference>
<name>A0A8S5VBD9_9CAUD</name>
<keyword evidence="1" id="KW-1133">Transmembrane helix</keyword>